<keyword evidence="7" id="KW-0472">Membrane</keyword>
<dbReference type="SUPFAM" id="SSF55874">
    <property type="entry name" value="ATPase domain of HSP90 chaperone/DNA topoisomerase II/histidine kinase"/>
    <property type="match status" value="1"/>
</dbReference>
<keyword evidence="5" id="KW-0902">Two-component regulatory system</keyword>
<comment type="caution">
    <text evidence="9">The sequence shown here is derived from an EMBL/GenBank/DDBJ whole genome shotgun (WGS) entry which is preliminary data.</text>
</comment>
<dbReference type="EC" id="2.7.13.3" evidence="2"/>
<evidence type="ECO:0000313" key="10">
    <source>
        <dbReference type="Proteomes" id="UP001204772"/>
    </source>
</evidence>
<feature type="domain" description="Histidine kinase" evidence="8">
    <location>
        <begin position="462"/>
        <end position="686"/>
    </location>
</feature>
<feature type="transmembrane region" description="Helical" evidence="7">
    <location>
        <begin position="420"/>
        <end position="440"/>
    </location>
</feature>
<dbReference type="PRINTS" id="PR00344">
    <property type="entry name" value="BCTRLSENSOR"/>
</dbReference>
<feature type="coiled-coil region" evidence="6">
    <location>
        <begin position="344"/>
        <end position="396"/>
    </location>
</feature>
<organism evidence="9 10">
    <name type="scientific">Runella salmonicolor</name>
    <dbReference type="NCBI Taxonomy" id="2950278"/>
    <lineage>
        <taxon>Bacteria</taxon>
        <taxon>Pseudomonadati</taxon>
        <taxon>Bacteroidota</taxon>
        <taxon>Cytophagia</taxon>
        <taxon>Cytophagales</taxon>
        <taxon>Spirosomataceae</taxon>
        <taxon>Runella</taxon>
    </lineage>
</organism>
<keyword evidence="7" id="KW-0812">Transmembrane</keyword>
<evidence type="ECO:0000256" key="3">
    <source>
        <dbReference type="ARBA" id="ARBA00022679"/>
    </source>
</evidence>
<feature type="coiled-coil region" evidence="6">
    <location>
        <begin position="486"/>
        <end position="513"/>
    </location>
</feature>
<accession>A0ABT1FVP4</accession>
<dbReference type="InterPro" id="IPR011990">
    <property type="entry name" value="TPR-like_helical_dom_sf"/>
</dbReference>
<dbReference type="InterPro" id="IPR005467">
    <property type="entry name" value="His_kinase_dom"/>
</dbReference>
<dbReference type="SUPFAM" id="SSF48452">
    <property type="entry name" value="TPR-like"/>
    <property type="match status" value="1"/>
</dbReference>
<dbReference type="Gene3D" id="1.25.40.10">
    <property type="entry name" value="Tetratricopeptide repeat domain"/>
    <property type="match status" value="1"/>
</dbReference>
<dbReference type="Gene3D" id="1.10.287.130">
    <property type="match status" value="1"/>
</dbReference>
<dbReference type="SUPFAM" id="SSF47384">
    <property type="entry name" value="Homodimeric domain of signal transducing histidine kinase"/>
    <property type="match status" value="1"/>
</dbReference>
<dbReference type="EMBL" id="JAMZEL010000015">
    <property type="protein sequence ID" value="MCP1385781.1"/>
    <property type="molecule type" value="Genomic_DNA"/>
</dbReference>
<name>A0ABT1FVP4_9BACT</name>
<keyword evidence="10" id="KW-1185">Reference proteome</keyword>
<dbReference type="PANTHER" id="PTHR43711:SF1">
    <property type="entry name" value="HISTIDINE KINASE 1"/>
    <property type="match status" value="1"/>
</dbReference>
<evidence type="ECO:0000313" key="9">
    <source>
        <dbReference type="EMBL" id="MCP1385781.1"/>
    </source>
</evidence>
<keyword evidence="6" id="KW-0175">Coiled coil</keyword>
<dbReference type="Proteomes" id="UP001204772">
    <property type="component" value="Unassembled WGS sequence"/>
</dbReference>
<keyword evidence="3" id="KW-0808">Transferase</keyword>
<dbReference type="InterPro" id="IPR036097">
    <property type="entry name" value="HisK_dim/P_sf"/>
</dbReference>
<dbReference type="InterPro" id="IPR003594">
    <property type="entry name" value="HATPase_dom"/>
</dbReference>
<sequence length="686" mass="79196">MKYFILFILSVWVVRLGHTQNKSFTTFHDYLIAASNPVSLKNTEGSISPGALHVLIAAVLRKQNWDEPIDIQNTKQIVQMAAKQKLQIGLAMTYFILGRHYSYEKEDSLAYYYLVKAEKIFTKNKDTTGMLYCYRQLRLTVWEEIYTDLTKQYFNKLITLSTKSSNPIDKYFYYVSVVSADPYFEKQPSESQLSDAFNKAIEMIDKYPYCESMRRDIYHNYHQGYVNLNKYDKALTVALQTIQHPKIKANYRDYQNLGRAYIRVKKYDDAIVVLEKANKEIKTYAPTNLRRQRNINKLLKTAYYNVGNWEAGVKADEEYDRLNEIIFESDRSLAMFHLKEKYSFTEKEAELKRISLEKQVAESRNKLLKAQYDAEKREATLRNLALENQANESKTKLLQSQIEVQKKERILQMAESQKQLLFGGLLVALGLIGTILFISIKLRKTNTKLLELQQGRDKFYTIIAHDLRSPMNNLNDMGVLLHHLISEGKKQELDKVIQQIERMRQKNQLLLNNLFEWGKSQYFTQGVDEPQQKMDVVPLFQELYQNYFPFAEAKKITLTTELPAHLWLTTAPGGLMMVVRNLLDNALKNTPAEGTITLRIGPPSVANHESSFKPTLIVADTGNGIAPDQLRYLQQVFAGKIKPEVGIHGLGLGMILIHHFVQKQKARLTIESEVGKGTCFKLILEA</sequence>
<evidence type="ECO:0000259" key="8">
    <source>
        <dbReference type="PROSITE" id="PS50109"/>
    </source>
</evidence>
<protein>
    <recommendedName>
        <fullName evidence="2">histidine kinase</fullName>
        <ecNumber evidence="2">2.7.13.3</ecNumber>
    </recommendedName>
</protein>
<evidence type="ECO:0000256" key="7">
    <source>
        <dbReference type="SAM" id="Phobius"/>
    </source>
</evidence>
<dbReference type="InterPro" id="IPR004358">
    <property type="entry name" value="Sig_transdc_His_kin-like_C"/>
</dbReference>
<dbReference type="GO" id="GO:0016301">
    <property type="term" value="F:kinase activity"/>
    <property type="evidence" value="ECO:0007669"/>
    <property type="project" value="UniProtKB-KW"/>
</dbReference>
<dbReference type="SMART" id="SM00387">
    <property type="entry name" value="HATPase_c"/>
    <property type="match status" value="1"/>
</dbReference>
<evidence type="ECO:0000256" key="1">
    <source>
        <dbReference type="ARBA" id="ARBA00000085"/>
    </source>
</evidence>
<dbReference type="PROSITE" id="PS50109">
    <property type="entry name" value="HIS_KIN"/>
    <property type="match status" value="1"/>
</dbReference>
<reference evidence="9 10" key="1">
    <citation type="submission" date="2022-06" db="EMBL/GenBank/DDBJ databases">
        <title>Runella sp. S5 genome sequencing.</title>
        <authorList>
            <person name="Park S."/>
        </authorList>
    </citation>
    <scope>NUCLEOTIDE SEQUENCE [LARGE SCALE GENOMIC DNA]</scope>
    <source>
        <strain evidence="9 10">S5</strain>
    </source>
</reference>
<proteinExistence type="predicted"/>
<keyword evidence="7" id="KW-1133">Transmembrane helix</keyword>
<dbReference type="Pfam" id="PF02518">
    <property type="entry name" value="HATPase_c"/>
    <property type="match status" value="1"/>
</dbReference>
<evidence type="ECO:0000256" key="4">
    <source>
        <dbReference type="ARBA" id="ARBA00022777"/>
    </source>
</evidence>
<gene>
    <name evidence="9" type="ORF">NCI00_25300</name>
</gene>
<evidence type="ECO:0000256" key="5">
    <source>
        <dbReference type="ARBA" id="ARBA00023012"/>
    </source>
</evidence>
<comment type="catalytic activity">
    <reaction evidence="1">
        <text>ATP + protein L-histidine = ADP + protein N-phospho-L-histidine.</text>
        <dbReference type="EC" id="2.7.13.3"/>
    </reaction>
</comment>
<keyword evidence="4 9" id="KW-0418">Kinase</keyword>
<dbReference type="Gene3D" id="3.30.565.10">
    <property type="entry name" value="Histidine kinase-like ATPase, C-terminal domain"/>
    <property type="match status" value="1"/>
</dbReference>
<evidence type="ECO:0000256" key="2">
    <source>
        <dbReference type="ARBA" id="ARBA00012438"/>
    </source>
</evidence>
<dbReference type="PANTHER" id="PTHR43711">
    <property type="entry name" value="TWO-COMPONENT HISTIDINE KINASE"/>
    <property type="match status" value="1"/>
</dbReference>
<dbReference type="InterPro" id="IPR036890">
    <property type="entry name" value="HATPase_C_sf"/>
</dbReference>
<dbReference type="RefSeq" id="WP_253532325.1">
    <property type="nucleotide sequence ID" value="NZ_JAMZEL010000015.1"/>
</dbReference>
<evidence type="ECO:0000256" key="6">
    <source>
        <dbReference type="SAM" id="Coils"/>
    </source>
</evidence>
<dbReference type="InterPro" id="IPR050736">
    <property type="entry name" value="Sensor_HK_Regulatory"/>
</dbReference>